<evidence type="ECO:0000256" key="2">
    <source>
        <dbReference type="ARBA" id="ARBA00006931"/>
    </source>
</evidence>
<dbReference type="GO" id="GO:0005789">
    <property type="term" value="C:endoplasmic reticulum membrane"/>
    <property type="evidence" value="ECO:0007669"/>
    <property type="project" value="UniProtKB-SubCell"/>
</dbReference>
<evidence type="ECO:0000259" key="11">
    <source>
        <dbReference type="Pfam" id="PF07819"/>
    </source>
</evidence>
<proteinExistence type="inferred from homology"/>
<keyword evidence="3 10" id="KW-0813">Transport</keyword>
<evidence type="ECO:0000256" key="7">
    <source>
        <dbReference type="ARBA" id="ARBA00022927"/>
    </source>
</evidence>
<dbReference type="GO" id="GO:0006505">
    <property type="term" value="P:GPI anchor metabolic process"/>
    <property type="evidence" value="ECO:0007669"/>
    <property type="project" value="TreeGrafter"/>
</dbReference>
<comment type="subcellular location">
    <subcellularLocation>
        <location evidence="1">Endoplasmic reticulum membrane</location>
        <topology evidence="1">Multi-pass membrane protein</topology>
    </subcellularLocation>
</comment>
<dbReference type="Proteomes" id="UP001258017">
    <property type="component" value="Unassembled WGS sequence"/>
</dbReference>
<gene>
    <name evidence="12" type="ORF">KPH14_001783</name>
</gene>
<keyword evidence="6 10" id="KW-0256">Endoplasmic reticulum</keyword>
<dbReference type="InterPro" id="IPR029058">
    <property type="entry name" value="AB_hydrolase_fold"/>
</dbReference>
<feature type="domain" description="GPI inositol-deacylase PGAP1-like alpha/beta" evidence="11">
    <location>
        <begin position="45"/>
        <end position="254"/>
    </location>
</feature>
<keyword evidence="9 10" id="KW-0472">Membrane</keyword>
<evidence type="ECO:0000256" key="6">
    <source>
        <dbReference type="ARBA" id="ARBA00022824"/>
    </source>
</evidence>
<comment type="similarity">
    <text evidence="2 10">Belongs to the GPI inositol-deacylase family.</text>
</comment>
<reference evidence="12" key="1">
    <citation type="submission" date="2021-08" db="EMBL/GenBank/DDBJ databases">
        <authorList>
            <person name="Misof B."/>
            <person name="Oliver O."/>
            <person name="Podsiadlowski L."/>
            <person name="Donath A."/>
            <person name="Peters R."/>
            <person name="Mayer C."/>
            <person name="Rust J."/>
            <person name="Gunkel S."/>
            <person name="Lesny P."/>
            <person name="Martin S."/>
            <person name="Oeyen J.P."/>
            <person name="Petersen M."/>
            <person name="Panagiotis P."/>
            <person name="Wilbrandt J."/>
            <person name="Tanja T."/>
        </authorList>
    </citation>
    <scope>NUCLEOTIDE SEQUENCE</scope>
    <source>
        <strain evidence="12">GBR_01_08_01A</strain>
        <tissue evidence="12">Thorax + abdomen</tissue>
    </source>
</reference>
<sequence>MTYMFEYPQYVRVALDDDIENKYPRFGLYAYGEGFVTEKLRRMHFTGIPVLFVPGNAGSHEQVRSIASVSLRKSLKDRTPFHFDFFTVSLGKDHSALYGGVLMEETTYVFHCINKILSLYKGNMDSIILIGHSMGGIIAKGALLLVPNANVSMASIIINLATPYTPSLVLDNTFATYYYDLEKKASQIKDAGITMVSIGGGPRDIIVPANQVIDPIADINILSTSIPNVWKSTDHLCILWCKQLVLSIVRFLFDSVNHIQKPHKIYDEPARKLEALSYHFLHQTSGKKLYRYKEKVNFNKHGRWIENIQRQYTWESKVNNSEKETTYLMIRLTKPRDHITIETINLEAKDWLFACSASNVQGFSRVCDWGWNLTNKTRMAPDYSHRLRRVVDLNTQEIKYPDVTHVIVRITSEDMEKNVIVNIDAYPYENRIVPIKGRTWHITNLFSSDSSSLLNFGSGQTRYYVSLDKMNVINVELKNIECTDVKGPIHTGIELLEPWSPGTTQTIFLSETDNGPKTIKVQTRYDHSMNTSVTLRMTLEPKCSYIFNIQKGGIIDQISYNGTDIFPTVTVTLALCIYFDLVFESFVALAIIYVFAIGTCCSVIFLGSLAHGIAVRFLARAIAFSITWADWLLGGLNQLPFFTTILVISLVPATCGALSMVISVFLYFLKLTRMYEDYLEELLMSCLQHFNFGRFFRNRVREESRETSENTQQKILNHLLIFILWSFTAISAIPSVLVWAKNFSYNTRLLTEDSILLVCWEVLAVCGTLELVQISSKSSNSWILSNMLRFLSWVILSMAAATRPSFYQWYIPPFVALVVTVLSFHSIIIERLNL</sequence>
<evidence type="ECO:0000256" key="4">
    <source>
        <dbReference type="ARBA" id="ARBA00022692"/>
    </source>
</evidence>
<dbReference type="GO" id="GO:0006888">
    <property type="term" value="P:endoplasmic reticulum to Golgi vesicle-mediated transport"/>
    <property type="evidence" value="ECO:0007669"/>
    <property type="project" value="TreeGrafter"/>
</dbReference>
<dbReference type="PANTHER" id="PTHR15495:SF7">
    <property type="entry name" value="GPI INOSITOL-DEACYLASE"/>
    <property type="match status" value="1"/>
</dbReference>
<dbReference type="InterPro" id="IPR012908">
    <property type="entry name" value="PGAP1-ab_dom-like"/>
</dbReference>
<evidence type="ECO:0000256" key="5">
    <source>
        <dbReference type="ARBA" id="ARBA00022801"/>
    </source>
</evidence>
<comment type="caution">
    <text evidence="10">Lacks conserved residue(s) required for the propagation of feature annotation.</text>
</comment>
<evidence type="ECO:0000256" key="10">
    <source>
        <dbReference type="RuleBase" id="RU365011"/>
    </source>
</evidence>
<evidence type="ECO:0000256" key="1">
    <source>
        <dbReference type="ARBA" id="ARBA00004477"/>
    </source>
</evidence>
<organism evidence="12 13">
    <name type="scientific">Odynerus spinipes</name>
    <dbReference type="NCBI Taxonomy" id="1348599"/>
    <lineage>
        <taxon>Eukaryota</taxon>
        <taxon>Metazoa</taxon>
        <taxon>Ecdysozoa</taxon>
        <taxon>Arthropoda</taxon>
        <taxon>Hexapoda</taxon>
        <taxon>Insecta</taxon>
        <taxon>Pterygota</taxon>
        <taxon>Neoptera</taxon>
        <taxon>Endopterygota</taxon>
        <taxon>Hymenoptera</taxon>
        <taxon>Apocrita</taxon>
        <taxon>Aculeata</taxon>
        <taxon>Vespoidea</taxon>
        <taxon>Vespidae</taxon>
        <taxon>Eumeninae</taxon>
        <taxon>Odynerus</taxon>
    </lineage>
</organism>
<evidence type="ECO:0000313" key="13">
    <source>
        <dbReference type="Proteomes" id="UP001258017"/>
    </source>
</evidence>
<evidence type="ECO:0000256" key="3">
    <source>
        <dbReference type="ARBA" id="ARBA00022448"/>
    </source>
</evidence>
<feature type="transmembrane region" description="Helical" evidence="10">
    <location>
        <begin position="719"/>
        <end position="740"/>
    </location>
</feature>
<keyword evidence="13" id="KW-1185">Reference proteome</keyword>
<keyword evidence="4 10" id="KW-0812">Transmembrane</keyword>
<dbReference type="InterPro" id="IPR039529">
    <property type="entry name" value="PGAP1/BST1"/>
</dbReference>
<dbReference type="Pfam" id="PF07819">
    <property type="entry name" value="PGAP1"/>
    <property type="match status" value="1"/>
</dbReference>
<feature type="transmembrane region" description="Helical" evidence="10">
    <location>
        <begin position="613"/>
        <end position="633"/>
    </location>
</feature>
<dbReference type="EMBL" id="JAIFRP010000002">
    <property type="protein sequence ID" value="KAK2588927.1"/>
    <property type="molecule type" value="Genomic_DNA"/>
</dbReference>
<keyword evidence="8 10" id="KW-1133">Transmembrane helix</keyword>
<dbReference type="GO" id="GO:0050185">
    <property type="term" value="F:phosphatidylinositol deacylase activity"/>
    <property type="evidence" value="ECO:0007669"/>
    <property type="project" value="TreeGrafter"/>
</dbReference>
<comment type="caution">
    <text evidence="12">The sequence shown here is derived from an EMBL/GenBank/DDBJ whole genome shotgun (WGS) entry which is preliminary data.</text>
</comment>
<evidence type="ECO:0000256" key="8">
    <source>
        <dbReference type="ARBA" id="ARBA00022989"/>
    </source>
</evidence>
<dbReference type="Pfam" id="PF24660">
    <property type="entry name" value="PGAP1_3rd"/>
    <property type="match status" value="1"/>
</dbReference>
<dbReference type="SUPFAM" id="SSF53474">
    <property type="entry name" value="alpha/beta-Hydrolases"/>
    <property type="match status" value="1"/>
</dbReference>
<feature type="transmembrane region" description="Helical" evidence="10">
    <location>
        <begin position="807"/>
        <end position="829"/>
    </location>
</feature>
<dbReference type="GO" id="GO:0015031">
    <property type="term" value="P:protein transport"/>
    <property type="evidence" value="ECO:0007669"/>
    <property type="project" value="UniProtKB-KW"/>
</dbReference>
<feature type="transmembrane region" description="Helical" evidence="10">
    <location>
        <begin position="645"/>
        <end position="669"/>
    </location>
</feature>
<accession>A0AAD9RZS6</accession>
<reference evidence="12" key="2">
    <citation type="journal article" date="2023" name="Commun. Biol.">
        <title>Intrasexual cuticular hydrocarbon dimorphism in a wasp sheds light on hydrocarbon biosynthesis genes in Hymenoptera.</title>
        <authorList>
            <person name="Moris V.C."/>
            <person name="Podsiadlowski L."/>
            <person name="Martin S."/>
            <person name="Oeyen J.P."/>
            <person name="Donath A."/>
            <person name="Petersen M."/>
            <person name="Wilbrandt J."/>
            <person name="Misof B."/>
            <person name="Liedtke D."/>
            <person name="Thamm M."/>
            <person name="Scheiner R."/>
            <person name="Schmitt T."/>
            <person name="Niehuis O."/>
        </authorList>
    </citation>
    <scope>NUCLEOTIDE SEQUENCE</scope>
    <source>
        <strain evidence="12">GBR_01_08_01A</strain>
    </source>
</reference>
<dbReference type="PANTHER" id="PTHR15495">
    <property type="entry name" value="NEGATIVE REGULATOR OF VESICLE FORMATION-RELATED"/>
    <property type="match status" value="1"/>
</dbReference>
<feature type="transmembrane region" description="Helical" evidence="10">
    <location>
        <begin position="586"/>
        <end position="606"/>
    </location>
</feature>
<keyword evidence="7 10" id="KW-0653">Protein transport</keyword>
<keyword evidence="5 10" id="KW-0378">Hydrolase</keyword>
<name>A0AAD9RZS6_9HYME</name>
<protein>
    <recommendedName>
        <fullName evidence="10">GPI inositol-deacylase</fullName>
        <ecNumber evidence="10">3.1.-.-</ecNumber>
    </recommendedName>
</protein>
<dbReference type="EC" id="3.1.-.-" evidence="10"/>
<dbReference type="AlphaFoldDB" id="A0AAD9RZS6"/>
<evidence type="ECO:0000313" key="12">
    <source>
        <dbReference type="EMBL" id="KAK2588927.1"/>
    </source>
</evidence>
<evidence type="ECO:0000256" key="9">
    <source>
        <dbReference type="ARBA" id="ARBA00023136"/>
    </source>
</evidence>
<dbReference type="Gene3D" id="3.40.50.1820">
    <property type="entry name" value="alpha/beta hydrolase"/>
    <property type="match status" value="1"/>
</dbReference>
<comment type="function">
    <text evidence="10">Involved in inositol deacylation of GPI-anchored proteins which plays important roles in the quality control and ER-associated degradation of GPI-anchored proteins.</text>
</comment>